<reference evidence="2" key="1">
    <citation type="submission" date="2022-07" db="EMBL/GenBank/DDBJ databases">
        <title>Genome sequencing of Photobacterium atrarenae GJH2-4.</title>
        <authorList>
            <person name="Park S.-J."/>
        </authorList>
    </citation>
    <scope>NUCLEOTIDE SEQUENCE</scope>
    <source>
        <strain evidence="2">GJH2-4</strain>
    </source>
</reference>
<protein>
    <submittedName>
        <fullName evidence="2">DUF3080 domain-containing protein</fullName>
    </submittedName>
</protein>
<organism evidence="2 3">
    <name type="scientific">Photobacterium atrarenae</name>
    <dbReference type="NCBI Taxonomy" id="865757"/>
    <lineage>
        <taxon>Bacteria</taxon>
        <taxon>Pseudomonadati</taxon>
        <taxon>Pseudomonadota</taxon>
        <taxon>Gammaproteobacteria</taxon>
        <taxon>Vibrionales</taxon>
        <taxon>Vibrionaceae</taxon>
        <taxon>Photobacterium</taxon>
    </lineage>
</organism>
<gene>
    <name evidence="2" type="ORF">NNL38_09355</name>
</gene>
<dbReference type="Pfam" id="PF11279">
    <property type="entry name" value="DUF3080"/>
    <property type="match status" value="1"/>
</dbReference>
<dbReference type="EMBL" id="CP101508">
    <property type="protein sequence ID" value="UTV26580.1"/>
    <property type="molecule type" value="Genomic_DNA"/>
</dbReference>
<keyword evidence="1" id="KW-0732">Signal</keyword>
<evidence type="ECO:0000313" key="3">
    <source>
        <dbReference type="Proteomes" id="UP001057998"/>
    </source>
</evidence>
<feature type="chain" id="PRO_5047548113" evidence="1">
    <location>
        <begin position="22"/>
        <end position="349"/>
    </location>
</feature>
<keyword evidence="3" id="KW-1185">Reference proteome</keyword>
<proteinExistence type="predicted"/>
<evidence type="ECO:0000313" key="2">
    <source>
        <dbReference type="EMBL" id="UTV26580.1"/>
    </source>
</evidence>
<feature type="signal peptide" evidence="1">
    <location>
        <begin position="1"/>
        <end position="21"/>
    </location>
</feature>
<dbReference type="InterPro" id="IPR021431">
    <property type="entry name" value="DUF3080"/>
</dbReference>
<dbReference type="Proteomes" id="UP001057998">
    <property type="component" value="Chromosome 1"/>
</dbReference>
<accession>A0ABY5GBN0</accession>
<evidence type="ECO:0000256" key="1">
    <source>
        <dbReference type="SAM" id="SignalP"/>
    </source>
</evidence>
<dbReference type="RefSeq" id="WP_255387790.1">
    <property type="nucleotide sequence ID" value="NZ_CP101508.1"/>
</dbReference>
<name>A0ABY5GBN0_9GAMM</name>
<sequence>MSKYPAISKLLPLLLCFPLFGCERNGTEAHFETYHQRLANVLEAPAGAAPETQLPPLPDIRVLMLPIEEIRIGLLDAYELRECGLFQLIAERNSTLGRLQDKTRQMRYELLFMDGLEYCLSTLPEDSDLLPQLEQFHRLKRHQLSRYLWNMLTTGEEWRRQFNLFTHAFPLNAFPGAAENLEAMRYLQYIHQLIVRGETLPPNQAEGLLHHQEAIHTFRYFGQLVYSMARASEWLTTTTQLLEAHESSVICETNRNQQQAEYLSNVFYRFYAADLQPYLAELDSQYQQIQGSLLDLLEPPQELSTQFSPYYQYYVAGQLYQEYRQAILNHVRFWQRTFKRCNIKVGLQH</sequence>